<evidence type="ECO:0000256" key="4">
    <source>
        <dbReference type="ARBA" id="ARBA00023002"/>
    </source>
</evidence>
<keyword evidence="7" id="KW-1185">Reference proteome</keyword>
<sequence length="246" mass="27802">MNEILESLHRRKSVRVFTDQPVGEAEKRAILEAAVQAPTAGNQQLYTILDITDQSIKDTLAETCDHQPFIAKAPVVLVFCADCRKWFDAYVEAGCSPRRPGPGDLMLAVEDAAIAAQNAVTAADSLGLGSCYIGDIMEQHEAHRELLHLPPWVFPAVMLVLGYPTQQQKDRPKPERAAMEHVVHSNTYRRMDGEELRRIFDGRTGGEEFCSWMQAFHRRKYDSGFAREMNRSVQAYLRDLEEEEPV</sequence>
<name>A0ABR7HWN1_9FIRM</name>
<dbReference type="Pfam" id="PF00881">
    <property type="entry name" value="Nitroreductase"/>
    <property type="match status" value="1"/>
</dbReference>
<evidence type="ECO:0000256" key="2">
    <source>
        <dbReference type="ARBA" id="ARBA00022630"/>
    </source>
</evidence>
<dbReference type="Gene3D" id="3.40.109.10">
    <property type="entry name" value="NADH Oxidase"/>
    <property type="match status" value="1"/>
</dbReference>
<organism evidence="6 7">
    <name type="scientific">Pseudoflavonifractor hominis</name>
    <dbReference type="NCBI Taxonomy" id="2763059"/>
    <lineage>
        <taxon>Bacteria</taxon>
        <taxon>Bacillati</taxon>
        <taxon>Bacillota</taxon>
        <taxon>Clostridia</taxon>
        <taxon>Eubacteriales</taxon>
        <taxon>Oscillospiraceae</taxon>
        <taxon>Pseudoflavonifractor</taxon>
    </lineage>
</organism>
<dbReference type="InterPro" id="IPR016446">
    <property type="entry name" value="Flavin_OxRdtase_Frp"/>
</dbReference>
<evidence type="ECO:0000313" key="6">
    <source>
        <dbReference type="EMBL" id="MBC5731920.1"/>
    </source>
</evidence>
<dbReference type="EMBL" id="JACOPR010000011">
    <property type="protein sequence ID" value="MBC5731920.1"/>
    <property type="molecule type" value="Genomic_DNA"/>
</dbReference>
<keyword evidence="4" id="KW-0560">Oxidoreductase</keyword>
<reference evidence="6 7" key="1">
    <citation type="submission" date="2020-08" db="EMBL/GenBank/DDBJ databases">
        <title>Genome public.</title>
        <authorList>
            <person name="Liu C."/>
            <person name="Sun Q."/>
        </authorList>
    </citation>
    <scope>NUCLEOTIDE SEQUENCE [LARGE SCALE GENOMIC DNA]</scope>
    <source>
        <strain evidence="6 7">New-38</strain>
    </source>
</reference>
<accession>A0ABR7HWN1</accession>
<comment type="similarity">
    <text evidence="1">Belongs to the flavin oxidoreductase frp family.</text>
</comment>
<feature type="domain" description="Nitroreductase" evidence="5">
    <location>
        <begin position="10"/>
        <end position="163"/>
    </location>
</feature>
<keyword evidence="2" id="KW-0285">Flavoprotein</keyword>
<dbReference type="PANTHER" id="PTHR43425:SF2">
    <property type="entry name" value="OXYGEN-INSENSITIVE NADPH NITROREDUCTASE"/>
    <property type="match status" value="1"/>
</dbReference>
<evidence type="ECO:0000259" key="5">
    <source>
        <dbReference type="Pfam" id="PF00881"/>
    </source>
</evidence>
<proteinExistence type="inferred from homology"/>
<dbReference type="RefSeq" id="WP_186964312.1">
    <property type="nucleotide sequence ID" value="NZ_JACOPR010000011.1"/>
</dbReference>
<dbReference type="InterPro" id="IPR029479">
    <property type="entry name" value="Nitroreductase"/>
</dbReference>
<dbReference type="InterPro" id="IPR000415">
    <property type="entry name" value="Nitroreductase-like"/>
</dbReference>
<evidence type="ECO:0000313" key="7">
    <source>
        <dbReference type="Proteomes" id="UP000660021"/>
    </source>
</evidence>
<dbReference type="PANTHER" id="PTHR43425">
    <property type="entry name" value="OXYGEN-INSENSITIVE NADPH NITROREDUCTASE"/>
    <property type="match status" value="1"/>
</dbReference>
<evidence type="ECO:0000256" key="3">
    <source>
        <dbReference type="ARBA" id="ARBA00022643"/>
    </source>
</evidence>
<dbReference type="SUPFAM" id="SSF55469">
    <property type="entry name" value="FMN-dependent nitroreductase-like"/>
    <property type="match status" value="1"/>
</dbReference>
<protein>
    <submittedName>
        <fullName evidence="6">Nitroreductase family protein</fullName>
    </submittedName>
</protein>
<evidence type="ECO:0000256" key="1">
    <source>
        <dbReference type="ARBA" id="ARBA00008366"/>
    </source>
</evidence>
<keyword evidence="3" id="KW-0288">FMN</keyword>
<gene>
    <name evidence="6" type="ORF">H8S34_13940</name>
</gene>
<dbReference type="Proteomes" id="UP000660021">
    <property type="component" value="Unassembled WGS sequence"/>
</dbReference>
<comment type="caution">
    <text evidence="6">The sequence shown here is derived from an EMBL/GenBank/DDBJ whole genome shotgun (WGS) entry which is preliminary data.</text>
</comment>